<dbReference type="Proteomes" id="UP000249522">
    <property type="component" value="Unassembled WGS sequence"/>
</dbReference>
<name>A0A2W1M0U5_9BACL</name>
<proteinExistence type="predicted"/>
<gene>
    <name evidence="1" type="ORF">DNH61_03015</name>
</gene>
<dbReference type="AlphaFoldDB" id="A0A2W1M0U5"/>
<reference evidence="1 2" key="1">
    <citation type="submission" date="2018-06" db="EMBL/GenBank/DDBJ databases">
        <title>Paenibacillus imtechensis sp. nov.</title>
        <authorList>
            <person name="Pinnaka A.K."/>
            <person name="Singh H."/>
            <person name="Kaur M."/>
        </authorList>
    </citation>
    <scope>NUCLEOTIDE SEQUENCE [LARGE SCALE GENOMIC DNA]</scope>
    <source>
        <strain evidence="1 2">SMB1</strain>
    </source>
</reference>
<dbReference type="EMBL" id="QKRB01000028">
    <property type="protein sequence ID" value="PZD97337.1"/>
    <property type="molecule type" value="Genomic_DNA"/>
</dbReference>
<accession>A0A2W1M0U5</accession>
<evidence type="ECO:0000313" key="2">
    <source>
        <dbReference type="Proteomes" id="UP000249522"/>
    </source>
</evidence>
<keyword evidence="2" id="KW-1185">Reference proteome</keyword>
<protein>
    <submittedName>
        <fullName evidence="1">Uncharacterized protein</fullName>
    </submittedName>
</protein>
<organism evidence="1 2">
    <name type="scientific">Paenibacillus sambharensis</name>
    <dbReference type="NCBI Taxonomy" id="1803190"/>
    <lineage>
        <taxon>Bacteria</taxon>
        <taxon>Bacillati</taxon>
        <taxon>Bacillota</taxon>
        <taxon>Bacilli</taxon>
        <taxon>Bacillales</taxon>
        <taxon>Paenibacillaceae</taxon>
        <taxon>Paenibacillus</taxon>
    </lineage>
</organism>
<evidence type="ECO:0000313" key="1">
    <source>
        <dbReference type="EMBL" id="PZD97337.1"/>
    </source>
</evidence>
<sequence>MLIAIGSLSLGGCQNNEAPAVIEQDDKEAVVKVKEQAPLDKGKIIQLPSDNAEYAILKAGGVDIAMVYDLQLGSQRFTQVDAWIDRYDKGKFTSMIGVVPFEFINAADPSHQANHEYKLYYTFSKLDSVEQEKITIALREDQGLAMTEMTQPLKDLTSGIVHSLPVEEIIPGKTHDLALLAWNKNSGGTTSDVEETIKNNELVYVLRCKFTAAEGSQS</sequence>
<comment type="caution">
    <text evidence="1">The sequence shown here is derived from an EMBL/GenBank/DDBJ whole genome shotgun (WGS) entry which is preliminary data.</text>
</comment>